<dbReference type="InterPro" id="IPR000504">
    <property type="entry name" value="RRM_dom"/>
</dbReference>
<comment type="caution">
    <text evidence="7">The sequence shown here is derived from an EMBL/GenBank/DDBJ whole genome shotgun (WGS) entry which is preliminary data.</text>
</comment>
<dbReference type="GO" id="GO:0010468">
    <property type="term" value="P:regulation of gene expression"/>
    <property type="evidence" value="ECO:0007669"/>
    <property type="project" value="TreeGrafter"/>
</dbReference>
<dbReference type="PROSITE" id="PS50102">
    <property type="entry name" value="RRM"/>
    <property type="match status" value="2"/>
</dbReference>
<dbReference type="InterPro" id="IPR035979">
    <property type="entry name" value="RBD_domain_sf"/>
</dbReference>
<comment type="subcellular location">
    <subcellularLocation>
        <location evidence="1">Nucleus</location>
    </subcellularLocation>
</comment>
<dbReference type="SUPFAM" id="SSF54928">
    <property type="entry name" value="RNA-binding domain, RBD"/>
    <property type="match status" value="2"/>
</dbReference>
<name>A0A8S3IYD8_9BILA</name>
<dbReference type="Pfam" id="PF00076">
    <property type="entry name" value="RRM_1"/>
    <property type="match status" value="2"/>
</dbReference>
<dbReference type="GO" id="GO:0003723">
    <property type="term" value="F:RNA binding"/>
    <property type="evidence" value="ECO:0007669"/>
    <property type="project" value="UniProtKB-UniRule"/>
</dbReference>
<dbReference type="SMART" id="SM00360">
    <property type="entry name" value="RRM"/>
    <property type="match status" value="2"/>
</dbReference>
<organism evidence="7 8">
    <name type="scientific">Rotaria magnacalcarata</name>
    <dbReference type="NCBI Taxonomy" id="392030"/>
    <lineage>
        <taxon>Eukaryota</taxon>
        <taxon>Metazoa</taxon>
        <taxon>Spiralia</taxon>
        <taxon>Gnathifera</taxon>
        <taxon>Rotifera</taxon>
        <taxon>Eurotatoria</taxon>
        <taxon>Bdelloidea</taxon>
        <taxon>Philodinida</taxon>
        <taxon>Philodinidae</taxon>
        <taxon>Rotaria</taxon>
    </lineage>
</organism>
<evidence type="ECO:0000259" key="4">
    <source>
        <dbReference type="PROSITE" id="PS50102"/>
    </source>
</evidence>
<keyword evidence="2" id="KW-0539">Nucleus</keyword>
<evidence type="ECO:0000256" key="2">
    <source>
        <dbReference type="ARBA" id="ARBA00023242"/>
    </source>
</evidence>
<feature type="domain" description="RRM" evidence="4">
    <location>
        <begin position="112"/>
        <end position="182"/>
    </location>
</feature>
<evidence type="ECO:0000313" key="5">
    <source>
        <dbReference type="EMBL" id="CAF4849949.1"/>
    </source>
</evidence>
<evidence type="ECO:0000256" key="3">
    <source>
        <dbReference type="PROSITE-ProRule" id="PRU00176"/>
    </source>
</evidence>
<feature type="domain" description="RRM" evidence="4">
    <location>
        <begin position="25"/>
        <end position="102"/>
    </location>
</feature>
<gene>
    <name evidence="5" type="ORF">BYL167_LOCUS50166</name>
    <name evidence="7" type="ORF">GIL414_LOCUS79216</name>
    <name evidence="6" type="ORF">SMN809_LOCUS60466</name>
</gene>
<dbReference type="EMBL" id="CAJOBH010152153">
    <property type="protein sequence ID" value="CAF4849949.1"/>
    <property type="molecule type" value="Genomic_DNA"/>
</dbReference>
<dbReference type="InterPro" id="IPR012677">
    <property type="entry name" value="Nucleotide-bd_a/b_plait_sf"/>
</dbReference>
<reference evidence="7" key="1">
    <citation type="submission" date="2021-02" db="EMBL/GenBank/DDBJ databases">
        <authorList>
            <person name="Nowell W R."/>
        </authorList>
    </citation>
    <scope>NUCLEOTIDE SEQUENCE</scope>
</reference>
<dbReference type="Proteomes" id="UP000676336">
    <property type="component" value="Unassembled WGS sequence"/>
</dbReference>
<proteinExistence type="predicted"/>
<dbReference type="GO" id="GO:0005654">
    <property type="term" value="C:nucleoplasm"/>
    <property type="evidence" value="ECO:0007669"/>
    <property type="project" value="TreeGrafter"/>
</dbReference>
<evidence type="ECO:0000313" key="8">
    <source>
        <dbReference type="Proteomes" id="UP000681720"/>
    </source>
</evidence>
<dbReference type="PANTHER" id="PTHR48033:SF9">
    <property type="entry name" value="TAR DNA-BINDING PROTEIN 43"/>
    <property type="match status" value="1"/>
</dbReference>
<evidence type="ECO:0000313" key="7">
    <source>
        <dbReference type="EMBL" id="CAF5209233.1"/>
    </source>
</evidence>
<evidence type="ECO:0000313" key="6">
    <source>
        <dbReference type="EMBL" id="CAF5074821.1"/>
    </source>
</evidence>
<dbReference type="EMBL" id="CAJOBJ010351792">
    <property type="protein sequence ID" value="CAF5209233.1"/>
    <property type="molecule type" value="Genomic_DNA"/>
</dbReference>
<evidence type="ECO:0000256" key="1">
    <source>
        <dbReference type="ARBA" id="ARBA00004123"/>
    </source>
</evidence>
<dbReference type="Gene3D" id="3.30.70.330">
    <property type="match status" value="2"/>
</dbReference>
<sequence>MEIDPNTTFVNNISLNQRIDPSRCVDLIVLGINYRSNEEDVRNYFQQFGELVFCEIKRDAQGQSRGFGFVRFKDYESQLNALNKRHHIDGRTCDLKIPDSKNPGMHEPECARKVFVARLPEIVTADDLNQYFKQFGEVTDVYIPRPSRSFAFVTFLESSIVPSLYGDHFINGCSVHVGPAEPKGKPSD</sequence>
<dbReference type="AlphaFoldDB" id="A0A8S3IYD8"/>
<keyword evidence="3" id="KW-0694">RNA-binding</keyword>
<dbReference type="EMBL" id="CAJOBI010235962">
    <property type="protein sequence ID" value="CAF5074821.1"/>
    <property type="molecule type" value="Genomic_DNA"/>
</dbReference>
<accession>A0A8S3IYD8</accession>
<feature type="non-terminal residue" evidence="7">
    <location>
        <position position="188"/>
    </location>
</feature>
<dbReference type="GO" id="GO:0000785">
    <property type="term" value="C:chromatin"/>
    <property type="evidence" value="ECO:0007669"/>
    <property type="project" value="TreeGrafter"/>
</dbReference>
<protein>
    <recommendedName>
        <fullName evidence="4">RRM domain-containing protein</fullName>
    </recommendedName>
</protein>
<dbReference type="Proteomes" id="UP000681720">
    <property type="component" value="Unassembled WGS sequence"/>
</dbReference>
<dbReference type="PANTHER" id="PTHR48033">
    <property type="entry name" value="RNA-BINDING (RRM/RBD/RNP MOTIFS) FAMILY PROTEIN"/>
    <property type="match status" value="1"/>
</dbReference>
<dbReference type="Proteomes" id="UP000681967">
    <property type="component" value="Unassembled WGS sequence"/>
</dbReference>